<evidence type="ECO:0000256" key="3">
    <source>
        <dbReference type="ARBA" id="ARBA00022764"/>
    </source>
</evidence>
<evidence type="ECO:0000256" key="2">
    <source>
        <dbReference type="ARBA" id="ARBA00022729"/>
    </source>
</evidence>
<dbReference type="NCBIfam" id="NF037995">
    <property type="entry name" value="TRAP_S1"/>
    <property type="match status" value="1"/>
</dbReference>
<sequence>MIQREDIMINRSFIRVAGVAAALALGFTATGGLAAEVTLRMHQFLPAQANPPTNILVPWAEKIEAESGGRIEIQHFPAMQLGGKPPELIDQVIDGVADIVWTLPGYTPGRFPRTEVFELPFTMTNAEAVSRAYWALAEETMFDEDFKDVKVLGLWVHGPGIIHSKEPIGSLADLNGVKLRAPTRVTNQMFANFGATPVGMPIPAVPEALSKGVIDATVIPWEITGALKINELVKNHTTFGDDTLYTATFVFAMNKDKYESLPDDLKAVIDANSGLEFSAFAGKQMQADDAGPRDAAIADGATVIELTPEQVEEWKTAAQPTIDSWIEEMDQKGIDGTGLRQRALELIEENTSSM</sequence>
<dbReference type="Gene3D" id="3.40.190.170">
    <property type="entry name" value="Bacterial extracellular solute-binding protein, family 7"/>
    <property type="match status" value="1"/>
</dbReference>
<dbReference type="STRING" id="441112.SAMN04488094_11547"/>
<evidence type="ECO:0000256" key="1">
    <source>
        <dbReference type="ARBA" id="ARBA00004418"/>
    </source>
</evidence>
<dbReference type="GO" id="GO:0055085">
    <property type="term" value="P:transmembrane transport"/>
    <property type="evidence" value="ECO:0007669"/>
    <property type="project" value="InterPro"/>
</dbReference>
<organism evidence="4 5">
    <name type="scientific">Tropicimonas isoalkanivorans</name>
    <dbReference type="NCBI Taxonomy" id="441112"/>
    <lineage>
        <taxon>Bacteria</taxon>
        <taxon>Pseudomonadati</taxon>
        <taxon>Pseudomonadota</taxon>
        <taxon>Alphaproteobacteria</taxon>
        <taxon>Rhodobacterales</taxon>
        <taxon>Roseobacteraceae</taxon>
        <taxon>Tropicimonas</taxon>
    </lineage>
</organism>
<keyword evidence="5" id="KW-1185">Reference proteome</keyword>
<dbReference type="PANTHER" id="PTHR33376">
    <property type="match status" value="1"/>
</dbReference>
<evidence type="ECO:0000313" key="5">
    <source>
        <dbReference type="Proteomes" id="UP000198728"/>
    </source>
</evidence>
<proteinExistence type="predicted"/>
<dbReference type="Proteomes" id="UP000198728">
    <property type="component" value="Unassembled WGS sequence"/>
</dbReference>
<dbReference type="CDD" id="cd13665">
    <property type="entry name" value="PBP2_TRAP_Dctp3_4"/>
    <property type="match status" value="1"/>
</dbReference>
<comment type="subcellular location">
    <subcellularLocation>
        <location evidence="1">Periplasm</location>
    </subcellularLocation>
</comment>
<gene>
    <name evidence="4" type="ORF">SAMN04488094_11547</name>
</gene>
<dbReference type="InterPro" id="IPR038404">
    <property type="entry name" value="TRAP_DctP_sf"/>
</dbReference>
<dbReference type="Pfam" id="PF03480">
    <property type="entry name" value="DctP"/>
    <property type="match status" value="1"/>
</dbReference>
<dbReference type="SUPFAM" id="SSF53850">
    <property type="entry name" value="Periplasmic binding protein-like II"/>
    <property type="match status" value="1"/>
</dbReference>
<accession>A0A1I1PUZ8</accession>
<evidence type="ECO:0000313" key="4">
    <source>
        <dbReference type="EMBL" id="SFD09720.1"/>
    </source>
</evidence>
<protein>
    <submittedName>
        <fullName evidence="4">TRAP-type C4-dicarboxylate transport system, substrate-binding protein</fullName>
    </submittedName>
</protein>
<reference evidence="4 5" key="1">
    <citation type="submission" date="2016-10" db="EMBL/GenBank/DDBJ databases">
        <authorList>
            <person name="de Groot N.N."/>
        </authorList>
    </citation>
    <scope>NUCLEOTIDE SEQUENCE [LARGE SCALE GENOMIC DNA]</scope>
    <source>
        <strain evidence="4 5">DSM 19548</strain>
    </source>
</reference>
<keyword evidence="2" id="KW-0732">Signal</keyword>
<dbReference type="GO" id="GO:0042597">
    <property type="term" value="C:periplasmic space"/>
    <property type="evidence" value="ECO:0007669"/>
    <property type="project" value="UniProtKB-SubCell"/>
</dbReference>
<keyword evidence="3" id="KW-0574">Periplasm</keyword>
<dbReference type="InterPro" id="IPR018389">
    <property type="entry name" value="DctP_fam"/>
</dbReference>
<dbReference type="PANTHER" id="PTHR33376:SF15">
    <property type="entry name" value="BLL6794 PROTEIN"/>
    <property type="match status" value="1"/>
</dbReference>
<name>A0A1I1PUZ8_9RHOB</name>
<dbReference type="AlphaFoldDB" id="A0A1I1PUZ8"/>
<dbReference type="EMBL" id="FOLG01000015">
    <property type="protein sequence ID" value="SFD09720.1"/>
    <property type="molecule type" value="Genomic_DNA"/>
</dbReference>